<accession>A0A645E4F2</accession>
<sequence>MLGISEQNAYVALKREGSKYHSQIVDILSRVIGMREKLQQEVELSK</sequence>
<comment type="caution">
    <text evidence="1">The sequence shown here is derived from an EMBL/GenBank/DDBJ whole genome shotgun (WGS) entry which is preliminary data.</text>
</comment>
<gene>
    <name evidence="1" type="ORF">SDC9_143582</name>
</gene>
<proteinExistence type="predicted"/>
<evidence type="ECO:0000313" key="1">
    <source>
        <dbReference type="EMBL" id="MPM96419.1"/>
    </source>
</evidence>
<organism evidence="1">
    <name type="scientific">bioreactor metagenome</name>
    <dbReference type="NCBI Taxonomy" id="1076179"/>
    <lineage>
        <taxon>unclassified sequences</taxon>
        <taxon>metagenomes</taxon>
        <taxon>ecological metagenomes</taxon>
    </lineage>
</organism>
<dbReference type="EMBL" id="VSSQ01042799">
    <property type="protein sequence ID" value="MPM96419.1"/>
    <property type="molecule type" value="Genomic_DNA"/>
</dbReference>
<dbReference type="AlphaFoldDB" id="A0A645E4F2"/>
<name>A0A645E4F2_9ZZZZ</name>
<reference evidence="1" key="1">
    <citation type="submission" date="2019-08" db="EMBL/GenBank/DDBJ databases">
        <authorList>
            <person name="Kucharzyk K."/>
            <person name="Murdoch R.W."/>
            <person name="Higgins S."/>
            <person name="Loffler F."/>
        </authorList>
    </citation>
    <scope>NUCLEOTIDE SEQUENCE</scope>
</reference>
<protein>
    <submittedName>
        <fullName evidence="1">Uncharacterized protein</fullName>
    </submittedName>
</protein>